<geneLocation type="plasmid" evidence="6 7">
    <name>pSn</name>
</geneLocation>
<accession>F8L2T9</accession>
<evidence type="ECO:0000256" key="5">
    <source>
        <dbReference type="SAM" id="Phobius"/>
    </source>
</evidence>
<evidence type="ECO:0008006" key="8">
    <source>
        <dbReference type="Google" id="ProtNLM"/>
    </source>
</evidence>
<keyword evidence="2 5" id="KW-0812">Transmembrane</keyword>
<proteinExistence type="predicted"/>
<dbReference type="Gene3D" id="1.20.1550.10">
    <property type="entry name" value="DsbB-like"/>
    <property type="match status" value="1"/>
</dbReference>
<reference key="1">
    <citation type="journal article" date="2011" name="Mol. Biol. Evol.">
        <title>Unity in variety -- the pan-genome of the Chlamydiae.</title>
        <authorList>
            <person name="Collingro A."/>
            <person name="Tischler P."/>
            <person name="Weinmaier T."/>
            <person name="Penz T."/>
            <person name="Heinz E."/>
            <person name="Brunham R.C."/>
            <person name="Read T.D."/>
            <person name="Bavoil P.M."/>
            <person name="Sachse K."/>
            <person name="Kahane S."/>
            <person name="Friedman M.G."/>
            <person name="Rattei T."/>
            <person name="Myers G.S.A."/>
            <person name="Horn M."/>
        </authorList>
    </citation>
    <scope>NUCLEOTIDE SEQUENCE</scope>
    <source>
        <strain>Z</strain>
    </source>
</reference>
<evidence type="ECO:0000313" key="7">
    <source>
        <dbReference type="Proteomes" id="UP000000496"/>
    </source>
</evidence>
<sequence length="160" mass="17417">METTLRIFLNRWFLSILSIGVLALTCSFLAVHVFGLKPCILCKMQRIPFALMIANALLGLIGPYKEGFFKVIVGVLGVGGLLGTVHFLMQIGMVPDFCSSTRGFNSPEEFLNVLQASKCSKINWSILGIPVSLLNAILHGSVLGVSVHLKDKKKLTRGVT</sequence>
<dbReference type="eggNOG" id="COG1495">
    <property type="taxonomic scope" value="Bacteria"/>
</dbReference>
<dbReference type="GO" id="GO:0006457">
    <property type="term" value="P:protein folding"/>
    <property type="evidence" value="ECO:0007669"/>
    <property type="project" value="InterPro"/>
</dbReference>
<keyword evidence="6" id="KW-0614">Plasmid</keyword>
<reference evidence="6 7" key="2">
    <citation type="journal article" date="2011" name="Mol. Biol. Evol.">
        <title>Unity in variety--the pan-genome of the Chlamydiae.</title>
        <authorList>
            <person name="Collingro A."/>
            <person name="Tischler P."/>
            <person name="Weinmaier T."/>
            <person name="Penz T."/>
            <person name="Heinz E."/>
            <person name="Brunham R.C."/>
            <person name="Read T.D."/>
            <person name="Bavoil P.M."/>
            <person name="Sachse K."/>
            <person name="Kahane S."/>
            <person name="Friedman M.G."/>
            <person name="Rattei T."/>
            <person name="Myers G.S."/>
            <person name="Horn M."/>
        </authorList>
    </citation>
    <scope>NUCLEOTIDE SEQUENCE [LARGE SCALE GENOMIC DNA]</scope>
    <source>
        <strain evidence="7">ATCC VR-1471 / Z</strain>
        <plasmid evidence="6 7">pSn</plasmid>
    </source>
</reference>
<dbReference type="SUPFAM" id="SSF158442">
    <property type="entry name" value="DsbB-like"/>
    <property type="match status" value="1"/>
</dbReference>
<dbReference type="GO" id="GO:0016020">
    <property type="term" value="C:membrane"/>
    <property type="evidence" value="ECO:0007669"/>
    <property type="project" value="UniProtKB-SubCell"/>
</dbReference>
<dbReference type="AlphaFoldDB" id="F8L2T9"/>
<evidence type="ECO:0000313" key="6">
    <source>
        <dbReference type="EMBL" id="CCB87785.1"/>
    </source>
</evidence>
<dbReference type="Proteomes" id="UP000000496">
    <property type="component" value="Plasmid pSn"/>
</dbReference>
<evidence type="ECO:0000256" key="2">
    <source>
        <dbReference type="ARBA" id="ARBA00022692"/>
    </source>
</evidence>
<dbReference type="KEGG" id="sng:SNE_B24260"/>
<keyword evidence="7" id="KW-1185">Reference proteome</keyword>
<comment type="subcellular location">
    <subcellularLocation>
        <location evidence="1">Membrane</location>
        <topology evidence="1">Multi-pass membrane protein</topology>
    </subcellularLocation>
</comment>
<evidence type="ECO:0000256" key="4">
    <source>
        <dbReference type="ARBA" id="ARBA00023136"/>
    </source>
</evidence>
<evidence type="ECO:0000256" key="1">
    <source>
        <dbReference type="ARBA" id="ARBA00004141"/>
    </source>
</evidence>
<dbReference type="Pfam" id="PF02600">
    <property type="entry name" value="DsbB"/>
    <property type="match status" value="1"/>
</dbReference>
<dbReference type="OrthoDB" id="9808637at2"/>
<name>F8L2T9_SIMNZ</name>
<organism evidence="6 7">
    <name type="scientific">Simkania negevensis (strain ATCC VR-1471 / DSM 27360 / Z)</name>
    <dbReference type="NCBI Taxonomy" id="331113"/>
    <lineage>
        <taxon>Bacteria</taxon>
        <taxon>Pseudomonadati</taxon>
        <taxon>Chlamydiota</taxon>
        <taxon>Chlamydiia</taxon>
        <taxon>Parachlamydiales</taxon>
        <taxon>Simkaniaceae</taxon>
        <taxon>Simkania</taxon>
    </lineage>
</organism>
<dbReference type="InterPro" id="IPR003752">
    <property type="entry name" value="DiS_bond_form_DsbB/BdbC"/>
</dbReference>
<dbReference type="EMBL" id="FR872581">
    <property type="protein sequence ID" value="CCB87785.1"/>
    <property type="molecule type" value="Genomic_DNA"/>
</dbReference>
<protein>
    <recommendedName>
        <fullName evidence="8">Disulfide bond formation protein B</fullName>
    </recommendedName>
</protein>
<dbReference type="GO" id="GO:0015035">
    <property type="term" value="F:protein-disulfide reductase activity"/>
    <property type="evidence" value="ECO:0007669"/>
    <property type="project" value="InterPro"/>
</dbReference>
<dbReference type="HOGENOM" id="CLU_098660_0_2_0"/>
<keyword evidence="4 5" id="KW-0472">Membrane</keyword>
<gene>
    <name evidence="6" type="ordered locus">SNE_B24260</name>
</gene>
<feature type="transmembrane region" description="Helical" evidence="5">
    <location>
        <begin position="12"/>
        <end position="35"/>
    </location>
</feature>
<dbReference type="InterPro" id="IPR023380">
    <property type="entry name" value="DsbB-like_sf"/>
</dbReference>
<feature type="transmembrane region" description="Helical" evidence="5">
    <location>
        <begin position="47"/>
        <end position="64"/>
    </location>
</feature>
<feature type="transmembrane region" description="Helical" evidence="5">
    <location>
        <begin position="71"/>
        <end position="89"/>
    </location>
</feature>
<dbReference type="RefSeq" id="WP_013935019.1">
    <property type="nucleotide sequence ID" value="NC_015710.1"/>
</dbReference>
<feature type="transmembrane region" description="Helical" evidence="5">
    <location>
        <begin position="124"/>
        <end position="147"/>
    </location>
</feature>
<evidence type="ECO:0000256" key="3">
    <source>
        <dbReference type="ARBA" id="ARBA00022989"/>
    </source>
</evidence>
<keyword evidence="3 5" id="KW-1133">Transmembrane helix</keyword>